<dbReference type="AlphaFoldDB" id="A0A2R4X493"/>
<evidence type="ECO:0000256" key="1">
    <source>
        <dbReference type="SAM" id="Phobius"/>
    </source>
</evidence>
<feature type="transmembrane region" description="Helical" evidence="1">
    <location>
        <begin position="150"/>
        <end position="167"/>
    </location>
</feature>
<name>A0A2R4X493_9EURY</name>
<keyword evidence="1" id="KW-0472">Membrane</keyword>
<evidence type="ECO:0000313" key="2">
    <source>
        <dbReference type="EMBL" id="AWB28625.1"/>
    </source>
</evidence>
<feature type="transmembrane region" description="Helical" evidence="1">
    <location>
        <begin position="77"/>
        <end position="101"/>
    </location>
</feature>
<protein>
    <submittedName>
        <fullName evidence="2">Uncharacterized protein</fullName>
    </submittedName>
</protein>
<sequence>MRPIGERFPRNLRDGLAYPLTSDRRLLVAAIGGLSTYLLLVSSTFPQFTLQIVARDPADILYAVTALTREVYLSTGAIGLALVAGYAVLTGVAVTNAVAILGRARKTGASTLLGVVPGVLAAGCASCGAGVLGALGFVGAMAALPFDGNLLRLGGIVLLLVFVGRAGDPRTCAIDGMSA</sequence>
<keyword evidence="3" id="KW-1185">Reference proteome</keyword>
<feature type="transmembrane region" description="Helical" evidence="1">
    <location>
        <begin position="26"/>
        <end position="45"/>
    </location>
</feature>
<dbReference type="Proteomes" id="UP000244727">
    <property type="component" value="Chromosome"/>
</dbReference>
<organism evidence="2 3">
    <name type="scientific">Halococcoides cellulosivorans</name>
    <dbReference type="NCBI Taxonomy" id="1679096"/>
    <lineage>
        <taxon>Archaea</taxon>
        <taxon>Methanobacteriati</taxon>
        <taxon>Methanobacteriota</taxon>
        <taxon>Stenosarchaea group</taxon>
        <taxon>Halobacteria</taxon>
        <taxon>Halobacteriales</taxon>
        <taxon>Haloarculaceae</taxon>
        <taxon>Halococcoides</taxon>
    </lineage>
</organism>
<gene>
    <name evidence="2" type="ORF">HARCEL1_04235</name>
</gene>
<keyword evidence="1" id="KW-0812">Transmembrane</keyword>
<accession>A0A2R4X493</accession>
<reference evidence="2 3" key="1">
    <citation type="submission" date="2018-04" db="EMBL/GenBank/DDBJ databases">
        <title>Halococcoides cellulosivorans gen. nov., sp. nov., an extremely halophilic cellulose-utilizing haloarchaeon from hypersaline lakes.</title>
        <authorList>
            <person name="Sorokin D.Y."/>
            <person name="Toshchakov S.V."/>
            <person name="Samarov N.I."/>
            <person name="Korzhenkov A."/>
            <person name="Kublanov I.V."/>
        </authorList>
    </citation>
    <scope>NUCLEOTIDE SEQUENCE [LARGE SCALE GENOMIC DNA]</scope>
    <source>
        <strain evidence="2 3">HArcel1</strain>
    </source>
</reference>
<keyword evidence="1" id="KW-1133">Transmembrane helix</keyword>
<dbReference type="KEGG" id="harc:HARCEL1_04235"/>
<dbReference type="EMBL" id="CP028858">
    <property type="protein sequence ID" value="AWB28625.1"/>
    <property type="molecule type" value="Genomic_DNA"/>
</dbReference>
<proteinExistence type="predicted"/>
<feature type="transmembrane region" description="Helical" evidence="1">
    <location>
        <begin position="113"/>
        <end position="144"/>
    </location>
</feature>
<evidence type="ECO:0000313" key="3">
    <source>
        <dbReference type="Proteomes" id="UP000244727"/>
    </source>
</evidence>